<dbReference type="EMBL" id="FQVX01000003">
    <property type="protein sequence ID" value="SHG68562.1"/>
    <property type="molecule type" value="Genomic_DNA"/>
</dbReference>
<dbReference type="STRING" id="1070870.SAMN05444351_2926"/>
<dbReference type="Proteomes" id="UP000184471">
    <property type="component" value="Unassembled WGS sequence"/>
</dbReference>
<keyword evidence="2" id="KW-1185">Reference proteome</keyword>
<dbReference type="RefSeq" id="WP_245794612.1">
    <property type="nucleotide sequence ID" value="NZ_FQVX01000003.1"/>
</dbReference>
<accession>A0A1M5LTY1</accession>
<reference evidence="1 2" key="1">
    <citation type="submission" date="2016-11" db="EMBL/GenBank/DDBJ databases">
        <authorList>
            <person name="Jaros S."/>
            <person name="Januszkiewicz K."/>
            <person name="Wedrychowicz H."/>
        </authorList>
    </citation>
    <scope>NUCLEOTIDE SEQUENCE [LARGE SCALE GENOMIC DNA]</scope>
    <source>
        <strain evidence="1 2">DSM 45408</strain>
    </source>
</reference>
<sequence length="145" mass="14620">MSADRRVLLAVAAVQLGAGLTGAVLSVRRRHPFDTPVLSGSAAHVGRDTWWAGTALGPPAWTLAAHGWALARLTAGEDATARRVLAATGAALVPGYLAERLVRRRLTPAGAEPAETAVVATGLAGAVAMAVLGAQPSGAFSGVRP</sequence>
<proteinExistence type="predicted"/>
<protein>
    <submittedName>
        <fullName evidence="1">Uncharacterized protein</fullName>
    </submittedName>
</protein>
<organism evidence="1 2">
    <name type="scientific">Geodermatophilus nigrescens</name>
    <dbReference type="NCBI Taxonomy" id="1070870"/>
    <lineage>
        <taxon>Bacteria</taxon>
        <taxon>Bacillati</taxon>
        <taxon>Actinomycetota</taxon>
        <taxon>Actinomycetes</taxon>
        <taxon>Geodermatophilales</taxon>
        <taxon>Geodermatophilaceae</taxon>
        <taxon>Geodermatophilus</taxon>
    </lineage>
</organism>
<evidence type="ECO:0000313" key="1">
    <source>
        <dbReference type="EMBL" id="SHG68562.1"/>
    </source>
</evidence>
<name>A0A1M5LTY1_9ACTN</name>
<dbReference type="AlphaFoldDB" id="A0A1M5LTY1"/>
<gene>
    <name evidence="1" type="ORF">SAMN05444351_2926</name>
</gene>
<evidence type="ECO:0000313" key="2">
    <source>
        <dbReference type="Proteomes" id="UP000184471"/>
    </source>
</evidence>